<dbReference type="InterPro" id="IPR004963">
    <property type="entry name" value="PAE/NOTUM"/>
</dbReference>
<sequence length="718" mass="80364">MEAAAVAAGIVKEELLERPHDSGDGVAAGAEAGAPRPMDGLHEVGPPPFLTKTYDLLEDASTDGVVSWSPAGNSFVVWDPHVFADVLLPRLFKHNNFSSFVRQLNTYLDGTKYWMKYKNQIVFGFRKVDPDKWEFANEGFLRGQRHLLKTIKRRKSPSNAPPSRKQALTSYLEVGEFGFEEEIDRLKRDKNILIAELVKLRQEQQGTKVHVKAMEDRLRAAEQKHVQMMGFLARAMRNPEFFQQLAQQKDKRKELEDAISKKRRRPIDNATFYNPGEMTQTKQLDSPYMFDLGVLNESSEPGIPELENVAWNIQDLGKDKVDEKKDQASDQTELDNFWAELLVEDFGGKEEQPELDAKIEDIDELAQQLGAIADHLEQTGMWIRVVIGSMSSRLKSDNIRLTGANMTDYKGFCMMEILHDLDSITMEVFRLPASLPLPGRLPFAVSPHLSLRPPPRLPVAVSVPSAPIPASRWPPPRPPPASPPPGGRLHALHPPPRLPVAASVPSACLPASRWPPPCLPVAASAPSAWWTPPCPPPPGGCLHASRWSPPCPPPSSCLPVDASPPPVDLTLVRRADEKGTHESSPRFDPLVLGWERARVPSAERLWHWISELAHSLGGGGGWCRNLRSCASHQKSLLGSSLYMEHQVEFAGILSNDKSQNPVLSNYLRWQRIWEVMSELLLKGLRHAKQLSGFSNRMLCRWASHLHFSICILEICFTY</sequence>
<keyword evidence="10" id="KW-0175">Coiled coil</keyword>
<evidence type="ECO:0000256" key="1">
    <source>
        <dbReference type="ARBA" id="ARBA00003534"/>
    </source>
</evidence>
<dbReference type="FunFam" id="1.10.10.10:FF:000057">
    <property type="entry name" value="Heat shock transcription factor 1"/>
    <property type="match status" value="1"/>
</dbReference>
<keyword evidence="8" id="KW-0805">Transcription regulation</keyword>
<dbReference type="PANTHER" id="PTHR10015">
    <property type="entry name" value="HEAT SHOCK TRANSCRIPTION FACTOR"/>
    <property type="match status" value="1"/>
</dbReference>
<evidence type="ECO:0000313" key="18">
    <source>
        <dbReference type="Proteomes" id="UP000729402"/>
    </source>
</evidence>
<evidence type="ECO:0000256" key="6">
    <source>
        <dbReference type="ARBA" id="ARBA00022512"/>
    </source>
</evidence>
<dbReference type="AlphaFoldDB" id="A0A8J5WEX7"/>
<proteinExistence type="inferred from homology"/>
<feature type="domain" description="HSF-type DNA-binding" evidence="16">
    <location>
        <begin position="45"/>
        <end position="154"/>
    </location>
</feature>
<evidence type="ECO:0000256" key="8">
    <source>
        <dbReference type="ARBA" id="ARBA00023015"/>
    </source>
</evidence>
<evidence type="ECO:0000256" key="7">
    <source>
        <dbReference type="ARBA" id="ARBA00022553"/>
    </source>
</evidence>
<keyword evidence="18" id="KW-1185">Reference proteome</keyword>
<reference evidence="17" key="2">
    <citation type="submission" date="2021-02" db="EMBL/GenBank/DDBJ databases">
        <authorList>
            <person name="Kimball J.A."/>
            <person name="Haas M.W."/>
            <person name="Macchietto M."/>
            <person name="Kono T."/>
            <person name="Duquette J."/>
            <person name="Shao M."/>
        </authorList>
    </citation>
    <scope>NUCLEOTIDE SEQUENCE</scope>
    <source>
        <tissue evidence="17">Fresh leaf tissue</tissue>
    </source>
</reference>
<keyword evidence="7" id="KW-0597">Phosphoprotein</keyword>
<gene>
    <name evidence="17" type="ORF">GUJ93_ZPchr0010g9527</name>
</gene>
<dbReference type="Pfam" id="PF03283">
    <property type="entry name" value="PAE"/>
    <property type="match status" value="1"/>
</dbReference>
<evidence type="ECO:0000256" key="12">
    <source>
        <dbReference type="ARBA" id="ARBA00023163"/>
    </source>
</evidence>
<dbReference type="Proteomes" id="UP000729402">
    <property type="component" value="Unassembled WGS sequence"/>
</dbReference>
<comment type="similarity">
    <text evidence="14">Belongs to the HSF family.</text>
</comment>
<reference evidence="17" key="1">
    <citation type="journal article" date="2021" name="bioRxiv">
        <title>Whole Genome Assembly and Annotation of Northern Wild Rice, Zizania palustris L., Supports a Whole Genome Duplication in the Zizania Genus.</title>
        <authorList>
            <person name="Haas M."/>
            <person name="Kono T."/>
            <person name="Macchietto M."/>
            <person name="Millas R."/>
            <person name="McGilp L."/>
            <person name="Shao M."/>
            <person name="Duquette J."/>
            <person name="Hirsch C.N."/>
            <person name="Kimball J."/>
        </authorList>
    </citation>
    <scope>NUCLEOTIDE SEQUENCE</scope>
    <source>
        <tissue evidence="17">Fresh leaf tissue</tissue>
    </source>
</reference>
<evidence type="ECO:0000256" key="2">
    <source>
        <dbReference type="ARBA" id="ARBA00004123"/>
    </source>
</evidence>
<accession>A0A8J5WEX7</accession>
<dbReference type="SMART" id="SM00415">
    <property type="entry name" value="HSF"/>
    <property type="match status" value="1"/>
</dbReference>
<evidence type="ECO:0000256" key="3">
    <source>
        <dbReference type="ARBA" id="ARBA00004191"/>
    </source>
</evidence>
<feature type="region of interest" description="Disordered" evidence="15">
    <location>
        <begin position="468"/>
        <end position="493"/>
    </location>
</feature>
<comment type="subunit">
    <text evidence="5">Homotrimer.</text>
</comment>
<dbReference type="GO" id="GO:0016787">
    <property type="term" value="F:hydrolase activity"/>
    <property type="evidence" value="ECO:0007669"/>
    <property type="project" value="InterPro"/>
</dbReference>
<comment type="subcellular location">
    <subcellularLocation>
        <location evidence="2">Nucleus</location>
    </subcellularLocation>
    <subcellularLocation>
        <location evidence="3">Secreted</location>
        <location evidence="3">Cell wall</location>
    </subcellularLocation>
</comment>
<comment type="function">
    <text evidence="1">Hydrolyzes acetyl esters in homogalacturonan regions of pectin. In type I primary cell wall, galacturonic acid residues of pectin can be acetylated at the O-2 and O-3 positions. Decreasing the degree of acetylation of pectin gels in vitro alters their physical properties.</text>
</comment>
<protein>
    <recommendedName>
        <fullName evidence="16">HSF-type DNA-binding domain-containing protein</fullName>
    </recommendedName>
</protein>
<dbReference type="GO" id="GO:0005634">
    <property type="term" value="C:nucleus"/>
    <property type="evidence" value="ECO:0007669"/>
    <property type="project" value="UniProtKB-SubCell"/>
</dbReference>
<evidence type="ECO:0000256" key="4">
    <source>
        <dbReference type="ARBA" id="ARBA00005784"/>
    </source>
</evidence>
<evidence type="ECO:0000256" key="5">
    <source>
        <dbReference type="ARBA" id="ARBA00011233"/>
    </source>
</evidence>
<dbReference type="GO" id="GO:0003700">
    <property type="term" value="F:DNA-binding transcription factor activity"/>
    <property type="evidence" value="ECO:0007669"/>
    <property type="project" value="InterPro"/>
</dbReference>
<dbReference type="OrthoDB" id="60033at2759"/>
<feature type="region of interest" description="Disordered" evidence="15">
    <location>
        <begin position="20"/>
        <end position="40"/>
    </location>
</feature>
<dbReference type="Pfam" id="PF00447">
    <property type="entry name" value="HSF_DNA-bind"/>
    <property type="match status" value="1"/>
</dbReference>
<dbReference type="PANTHER" id="PTHR10015:SF464">
    <property type="entry name" value="HEAT STRESS TRANSCRIPTION FACTOR A-2C"/>
    <property type="match status" value="1"/>
</dbReference>
<evidence type="ECO:0000259" key="16">
    <source>
        <dbReference type="SMART" id="SM00415"/>
    </source>
</evidence>
<feature type="compositionally biased region" description="Pro residues" evidence="15">
    <location>
        <begin position="472"/>
        <end position="486"/>
    </location>
</feature>
<keyword evidence="11" id="KW-0238">DNA-binding</keyword>
<keyword evidence="13" id="KW-0539">Nucleus</keyword>
<comment type="caution">
    <text evidence="17">The sequence shown here is derived from an EMBL/GenBank/DDBJ whole genome shotgun (WGS) entry which is preliminary data.</text>
</comment>
<name>A0A8J5WEX7_ZIZPA</name>
<dbReference type="EMBL" id="JAAALK010000082">
    <property type="protein sequence ID" value="KAG8088324.1"/>
    <property type="molecule type" value="Genomic_DNA"/>
</dbReference>
<keyword evidence="12" id="KW-0804">Transcription</keyword>
<dbReference type="GO" id="GO:0034605">
    <property type="term" value="P:cellular response to heat"/>
    <property type="evidence" value="ECO:0007669"/>
    <property type="project" value="TreeGrafter"/>
</dbReference>
<dbReference type="GO" id="GO:0006357">
    <property type="term" value="P:regulation of transcription by RNA polymerase II"/>
    <property type="evidence" value="ECO:0007669"/>
    <property type="project" value="TreeGrafter"/>
</dbReference>
<evidence type="ECO:0000256" key="10">
    <source>
        <dbReference type="ARBA" id="ARBA00023054"/>
    </source>
</evidence>
<evidence type="ECO:0000256" key="15">
    <source>
        <dbReference type="SAM" id="MobiDB-lite"/>
    </source>
</evidence>
<comment type="similarity">
    <text evidence="4">Belongs to the pectinacetylesterase family.</text>
</comment>
<dbReference type="InterPro" id="IPR000232">
    <property type="entry name" value="HSF_DNA-bd"/>
</dbReference>
<keyword evidence="6" id="KW-0134">Cell wall</keyword>
<evidence type="ECO:0000256" key="11">
    <source>
        <dbReference type="ARBA" id="ARBA00023125"/>
    </source>
</evidence>
<feature type="compositionally biased region" description="Low complexity" evidence="15">
    <location>
        <begin position="24"/>
        <end position="34"/>
    </location>
</feature>
<organism evidence="17 18">
    <name type="scientific">Zizania palustris</name>
    <name type="common">Northern wild rice</name>
    <dbReference type="NCBI Taxonomy" id="103762"/>
    <lineage>
        <taxon>Eukaryota</taxon>
        <taxon>Viridiplantae</taxon>
        <taxon>Streptophyta</taxon>
        <taxon>Embryophyta</taxon>
        <taxon>Tracheophyta</taxon>
        <taxon>Spermatophyta</taxon>
        <taxon>Magnoliopsida</taxon>
        <taxon>Liliopsida</taxon>
        <taxon>Poales</taxon>
        <taxon>Poaceae</taxon>
        <taxon>BOP clade</taxon>
        <taxon>Oryzoideae</taxon>
        <taxon>Oryzeae</taxon>
        <taxon>Zizaniinae</taxon>
        <taxon>Zizania</taxon>
    </lineage>
</organism>
<evidence type="ECO:0000256" key="13">
    <source>
        <dbReference type="ARBA" id="ARBA00023242"/>
    </source>
</evidence>
<keyword evidence="9" id="KW-0346">Stress response</keyword>
<dbReference type="GO" id="GO:0000978">
    <property type="term" value="F:RNA polymerase II cis-regulatory region sequence-specific DNA binding"/>
    <property type="evidence" value="ECO:0007669"/>
    <property type="project" value="TreeGrafter"/>
</dbReference>
<keyword evidence="6" id="KW-0964">Secreted</keyword>
<evidence type="ECO:0000313" key="17">
    <source>
        <dbReference type="EMBL" id="KAG8088324.1"/>
    </source>
</evidence>
<evidence type="ECO:0000256" key="14">
    <source>
        <dbReference type="RuleBase" id="RU004020"/>
    </source>
</evidence>
<evidence type="ECO:0000256" key="9">
    <source>
        <dbReference type="ARBA" id="ARBA00023016"/>
    </source>
</evidence>